<dbReference type="AlphaFoldDB" id="A1VVJ5"/>
<gene>
    <name evidence="2" type="ordered locus">Pnap_4395</name>
</gene>
<dbReference type="HOGENOM" id="CLU_1775722_0_0_4"/>
<keyword evidence="2" id="KW-0614">Plasmid</keyword>
<keyword evidence="3" id="KW-1185">Reference proteome</keyword>
<dbReference type="RefSeq" id="WP_011798046.1">
    <property type="nucleotide sequence ID" value="NC_008757.1"/>
</dbReference>
<dbReference type="KEGG" id="pna:Pnap_4395"/>
<evidence type="ECO:0000313" key="2">
    <source>
        <dbReference type="EMBL" id="ABM39673.1"/>
    </source>
</evidence>
<feature type="domain" description="Tim44-like" evidence="1">
    <location>
        <begin position="16"/>
        <end position="145"/>
    </location>
</feature>
<geneLocation type="plasmid" evidence="2 3">
    <name>pPNAP01</name>
</geneLocation>
<dbReference type="Proteomes" id="UP000000644">
    <property type="component" value="Plasmid pPNAP01"/>
</dbReference>
<sequence>MHSTQGGYGGQGFGNAPAFPPAPSLIDSANGSINLPAPAGLAPLEAFRSLQDFNSTGNKEALRRVTTPGMFAELEGSMGSPPLRILVLNASVQDVTEEPHQTVASVRYTGEVTEGVNPPEPIDEVWHFVLPRSSPAVWQLAGIEQV</sequence>
<accession>A1VVJ5</accession>
<evidence type="ECO:0000313" key="3">
    <source>
        <dbReference type="Proteomes" id="UP000000644"/>
    </source>
</evidence>
<dbReference type="EMBL" id="CP000530">
    <property type="protein sequence ID" value="ABM39673.1"/>
    <property type="molecule type" value="Genomic_DNA"/>
</dbReference>
<proteinExistence type="predicted"/>
<organism evidence="2 3">
    <name type="scientific">Polaromonas naphthalenivorans (strain CJ2)</name>
    <dbReference type="NCBI Taxonomy" id="365044"/>
    <lineage>
        <taxon>Bacteria</taxon>
        <taxon>Pseudomonadati</taxon>
        <taxon>Pseudomonadota</taxon>
        <taxon>Betaproteobacteria</taxon>
        <taxon>Burkholderiales</taxon>
        <taxon>Comamonadaceae</taxon>
        <taxon>Polaromonas</taxon>
    </lineage>
</organism>
<dbReference type="SMART" id="SM00978">
    <property type="entry name" value="Tim44"/>
    <property type="match status" value="1"/>
</dbReference>
<protein>
    <recommendedName>
        <fullName evidence="1">Tim44-like domain-containing protein</fullName>
    </recommendedName>
</protein>
<reference evidence="3" key="1">
    <citation type="journal article" date="2009" name="Environ. Microbiol.">
        <title>The genome of Polaromonas naphthalenivorans strain CJ2, isolated from coal tar-contaminated sediment, reveals physiological and metabolic versatility and evolution through extensive horizontal gene transfer.</title>
        <authorList>
            <person name="Yagi J.M."/>
            <person name="Sims D."/>
            <person name="Brettin T."/>
            <person name="Bruce D."/>
            <person name="Madsen E.L."/>
        </authorList>
    </citation>
    <scope>NUCLEOTIDE SEQUENCE [LARGE SCALE GENOMIC DNA]</scope>
    <source>
        <strain evidence="3">CJ2</strain>
        <plasmid evidence="3">Plasmid pPNAP01</plasmid>
    </source>
</reference>
<evidence type="ECO:0000259" key="1">
    <source>
        <dbReference type="SMART" id="SM00978"/>
    </source>
</evidence>
<dbReference type="InterPro" id="IPR007379">
    <property type="entry name" value="Tim44-like_dom"/>
</dbReference>
<dbReference type="OrthoDB" id="5297955at2"/>
<name>A1VVJ5_POLNA</name>